<gene>
    <name evidence="5" type="ORF">WKW77_04115</name>
</gene>
<protein>
    <submittedName>
        <fullName evidence="5">AraC family transcriptional regulator</fullName>
    </submittedName>
</protein>
<keyword evidence="1" id="KW-0805">Transcription regulation</keyword>
<evidence type="ECO:0000313" key="6">
    <source>
        <dbReference type="Proteomes" id="UP001365846"/>
    </source>
</evidence>
<dbReference type="PROSITE" id="PS01124">
    <property type="entry name" value="HTH_ARAC_FAMILY_2"/>
    <property type="match status" value="1"/>
</dbReference>
<dbReference type="PANTHER" id="PTHR47894:SF4">
    <property type="entry name" value="HTH-TYPE TRANSCRIPTIONAL REGULATOR GADX"/>
    <property type="match status" value="1"/>
</dbReference>
<dbReference type="EMBL" id="JBBKZU010000001">
    <property type="protein sequence ID" value="MEJ8810238.1"/>
    <property type="molecule type" value="Genomic_DNA"/>
</dbReference>
<dbReference type="Proteomes" id="UP001365846">
    <property type="component" value="Unassembled WGS sequence"/>
</dbReference>
<accession>A0ABU8V9K7</accession>
<dbReference type="RefSeq" id="WP_340355532.1">
    <property type="nucleotide sequence ID" value="NZ_JBBKZU010000001.1"/>
</dbReference>
<feature type="domain" description="HTH araC/xylS-type" evidence="4">
    <location>
        <begin position="248"/>
        <end position="346"/>
    </location>
</feature>
<name>A0ABU8V9K7_9BURK</name>
<evidence type="ECO:0000256" key="3">
    <source>
        <dbReference type="ARBA" id="ARBA00023163"/>
    </source>
</evidence>
<evidence type="ECO:0000256" key="2">
    <source>
        <dbReference type="ARBA" id="ARBA00023125"/>
    </source>
</evidence>
<dbReference type="SUPFAM" id="SSF46689">
    <property type="entry name" value="Homeodomain-like"/>
    <property type="match status" value="1"/>
</dbReference>
<keyword evidence="3" id="KW-0804">Transcription</keyword>
<reference evidence="5 6" key="1">
    <citation type="submission" date="2024-03" db="EMBL/GenBank/DDBJ databases">
        <title>Novel species of the genus Variovorax.</title>
        <authorList>
            <person name="Liu Q."/>
            <person name="Xin Y.-H."/>
        </authorList>
    </citation>
    <scope>NUCLEOTIDE SEQUENCE [LARGE SCALE GENOMIC DNA]</scope>
    <source>
        <strain evidence="5 6">KACC 18899</strain>
    </source>
</reference>
<dbReference type="InterPro" id="IPR032687">
    <property type="entry name" value="AraC-type_N"/>
</dbReference>
<dbReference type="InterPro" id="IPR018060">
    <property type="entry name" value="HTH_AraC"/>
</dbReference>
<evidence type="ECO:0000259" key="4">
    <source>
        <dbReference type="PROSITE" id="PS01124"/>
    </source>
</evidence>
<keyword evidence="2" id="KW-0238">DNA-binding</keyword>
<dbReference type="InterPro" id="IPR009057">
    <property type="entry name" value="Homeodomain-like_sf"/>
</dbReference>
<proteinExistence type="predicted"/>
<evidence type="ECO:0000313" key="5">
    <source>
        <dbReference type="EMBL" id="MEJ8810238.1"/>
    </source>
</evidence>
<sequence>MRRLDVLELRDEKAQTAGHLTRGATLTGYDALARSLGLDPARMMKSAGLPIATLSDKDTLIGVDSVATLLEESARESGQEAFGLLLAETRRFSNLGVLAAVLREEPTLRAALESLARYQCTQNGGLRLWMDDMGQFTMVFLALRLQKKGASRQGIEMAAGVTLRTLRALARDEFQPVGFCFNHGRPDNLDVHKRVLGAPIDFLHPFNAIVCRSRDLDMPIPAADPELGDALKRWLDQQLAESKDEPLDRVRQVVRVLIPSGTCSVERVADHLGTHRRTLNRQLAVAGESVSTVIEGVRAEMAQSLLTGGVRTFYEVGNLLGFASGAEFSRWFRGHFGMTASEWMAVRGLGRAHDAPHKASHGAAQKAAQTH</sequence>
<dbReference type="Pfam" id="PF12625">
    <property type="entry name" value="Arabinose_bd"/>
    <property type="match status" value="1"/>
</dbReference>
<dbReference type="Pfam" id="PF12833">
    <property type="entry name" value="HTH_18"/>
    <property type="match status" value="1"/>
</dbReference>
<organism evidence="5 6">
    <name type="scientific">Variovorax ureilyticus</name>
    <dbReference type="NCBI Taxonomy" id="1836198"/>
    <lineage>
        <taxon>Bacteria</taxon>
        <taxon>Pseudomonadati</taxon>
        <taxon>Pseudomonadota</taxon>
        <taxon>Betaproteobacteria</taxon>
        <taxon>Burkholderiales</taxon>
        <taxon>Comamonadaceae</taxon>
        <taxon>Variovorax</taxon>
    </lineage>
</organism>
<keyword evidence="6" id="KW-1185">Reference proteome</keyword>
<dbReference type="PANTHER" id="PTHR47894">
    <property type="entry name" value="HTH-TYPE TRANSCRIPTIONAL REGULATOR GADX"/>
    <property type="match status" value="1"/>
</dbReference>
<dbReference type="SMART" id="SM00342">
    <property type="entry name" value="HTH_ARAC"/>
    <property type="match status" value="1"/>
</dbReference>
<evidence type="ECO:0000256" key="1">
    <source>
        <dbReference type="ARBA" id="ARBA00023015"/>
    </source>
</evidence>
<dbReference type="Gene3D" id="1.10.10.60">
    <property type="entry name" value="Homeodomain-like"/>
    <property type="match status" value="1"/>
</dbReference>
<comment type="caution">
    <text evidence="5">The sequence shown here is derived from an EMBL/GenBank/DDBJ whole genome shotgun (WGS) entry which is preliminary data.</text>
</comment>